<accession>A0A848BEI7</accession>
<dbReference type="RefSeq" id="WP_170077889.1">
    <property type="nucleotide sequence ID" value="NZ_JABAFA010000041.1"/>
</dbReference>
<protein>
    <submittedName>
        <fullName evidence="2">Uncharacterized protein</fullName>
    </submittedName>
</protein>
<comment type="caution">
    <text evidence="2">The sequence shown here is derived from an EMBL/GenBank/DDBJ whole genome shotgun (WGS) entry which is preliminary data.</text>
</comment>
<name>A0A848BEI7_9FIRM</name>
<proteinExistence type="predicted"/>
<reference evidence="2 3" key="1">
    <citation type="submission" date="2020-04" db="EMBL/GenBank/DDBJ databases">
        <authorList>
            <person name="Hitch T.C.A."/>
            <person name="Wylensek D."/>
            <person name="Clavel T."/>
        </authorList>
    </citation>
    <scope>NUCLEOTIDE SEQUENCE [LARGE SCALE GENOMIC DNA]</scope>
    <source>
        <strain evidence="2 3">PG-130-P53-12</strain>
    </source>
</reference>
<dbReference type="AlphaFoldDB" id="A0A848BEI7"/>
<dbReference type="EMBL" id="JABAFA010000041">
    <property type="protein sequence ID" value="NMD99617.1"/>
    <property type="molecule type" value="Genomic_DNA"/>
</dbReference>
<gene>
    <name evidence="2" type="ORF">HF878_09115</name>
</gene>
<evidence type="ECO:0000313" key="3">
    <source>
        <dbReference type="Proteomes" id="UP000543804"/>
    </source>
</evidence>
<dbReference type="Proteomes" id="UP000543804">
    <property type="component" value="Unassembled WGS sequence"/>
</dbReference>
<organism evidence="2 3">
    <name type="scientific">Selenomonas bovis</name>
    <dbReference type="NCBI Taxonomy" id="416586"/>
    <lineage>
        <taxon>Bacteria</taxon>
        <taxon>Bacillati</taxon>
        <taxon>Bacillota</taxon>
        <taxon>Negativicutes</taxon>
        <taxon>Selenomonadales</taxon>
        <taxon>Selenomonadaceae</taxon>
        <taxon>Selenomonas</taxon>
    </lineage>
</organism>
<evidence type="ECO:0000313" key="2">
    <source>
        <dbReference type="EMBL" id="NMD99617.1"/>
    </source>
</evidence>
<evidence type="ECO:0000256" key="1">
    <source>
        <dbReference type="SAM" id="MobiDB-lite"/>
    </source>
</evidence>
<feature type="region of interest" description="Disordered" evidence="1">
    <location>
        <begin position="330"/>
        <end position="353"/>
    </location>
</feature>
<keyword evidence="3" id="KW-1185">Reference proteome</keyword>
<feature type="region of interest" description="Disordered" evidence="1">
    <location>
        <begin position="366"/>
        <end position="393"/>
    </location>
</feature>
<sequence>MLEGIGTIGSYLQLKDLRLQAKTKLRTGKSLKEQQAAWNRQMTEQNLAAQKTKKKKDVSDDTRASIITQKLRRGQELSAEELKYLKEKDPDLYTKAKQAQETRAELQSALKQAKTKEEAQRAVAAAQLKVATQAMNESKYGSADAVMSGAMSAGASPVGAAAAAGAVADMGASGAVDVSGVSAAAGETRTSAAAAAVPEAGMPAPAAAGAETSAQGAASPAGAAAGVQDTASAAVHGGEAADGLAAAAGKGAPQGAQALSERVAAQRAERLSAQQANRTAALGQLESAKNAKPPVDEKYLYMFAAIQDEWKKFVGSKDYDALPESALDALDPEKDERRRRASGKASYRTTARQTLEAAERYRLQGNSDTAGGAAGALVDLSAGDAAGTPGRGY</sequence>